<feature type="domain" description="Protein kinase" evidence="12">
    <location>
        <begin position="20"/>
        <end position="293"/>
    </location>
</feature>
<dbReference type="InterPro" id="IPR011009">
    <property type="entry name" value="Kinase-like_dom_sf"/>
</dbReference>
<dbReference type="PANTHER" id="PTHR43289:SF6">
    <property type="entry name" value="SERINE_THREONINE-PROTEIN KINASE NEKL-3"/>
    <property type="match status" value="1"/>
</dbReference>
<dbReference type="Pfam" id="PF00069">
    <property type="entry name" value="Pkinase"/>
    <property type="match status" value="1"/>
</dbReference>
<evidence type="ECO:0000256" key="8">
    <source>
        <dbReference type="ARBA" id="ARBA00048679"/>
    </source>
</evidence>
<feature type="region of interest" description="Disordered" evidence="10">
    <location>
        <begin position="279"/>
        <end position="348"/>
    </location>
</feature>
<dbReference type="GO" id="GO:0004674">
    <property type="term" value="F:protein serine/threonine kinase activity"/>
    <property type="evidence" value="ECO:0007669"/>
    <property type="project" value="UniProtKB-KW"/>
</dbReference>
<proteinExistence type="predicted"/>
<feature type="compositionally biased region" description="Pro residues" evidence="10">
    <location>
        <begin position="282"/>
        <end position="302"/>
    </location>
</feature>
<keyword evidence="5 13" id="KW-0418">Kinase</keyword>
<evidence type="ECO:0000256" key="9">
    <source>
        <dbReference type="PROSITE-ProRule" id="PRU10141"/>
    </source>
</evidence>
<dbReference type="SUPFAM" id="SSF56112">
    <property type="entry name" value="Protein kinase-like (PK-like)"/>
    <property type="match status" value="1"/>
</dbReference>
<comment type="caution">
    <text evidence="13">The sequence shown here is derived from an EMBL/GenBank/DDBJ whole genome shotgun (WGS) entry which is preliminary data.</text>
</comment>
<gene>
    <name evidence="13" type="ORF">F8144_08520</name>
</gene>
<dbReference type="CDD" id="cd14014">
    <property type="entry name" value="STKc_PknB_like"/>
    <property type="match status" value="1"/>
</dbReference>
<keyword evidence="2 13" id="KW-0723">Serine/threonine-protein kinase</keyword>
<evidence type="ECO:0000256" key="1">
    <source>
        <dbReference type="ARBA" id="ARBA00012513"/>
    </source>
</evidence>
<comment type="catalytic activity">
    <reaction evidence="7">
        <text>L-threonyl-[protein] + ATP = O-phospho-L-threonyl-[protein] + ADP + H(+)</text>
        <dbReference type="Rhea" id="RHEA:46608"/>
        <dbReference type="Rhea" id="RHEA-COMP:11060"/>
        <dbReference type="Rhea" id="RHEA-COMP:11605"/>
        <dbReference type="ChEBI" id="CHEBI:15378"/>
        <dbReference type="ChEBI" id="CHEBI:30013"/>
        <dbReference type="ChEBI" id="CHEBI:30616"/>
        <dbReference type="ChEBI" id="CHEBI:61977"/>
        <dbReference type="ChEBI" id="CHEBI:456216"/>
        <dbReference type="EC" id="2.7.11.1"/>
    </reaction>
</comment>
<evidence type="ECO:0000313" key="13">
    <source>
        <dbReference type="EMBL" id="KAB1989090.1"/>
    </source>
</evidence>
<keyword evidence="14" id="KW-1185">Reference proteome</keyword>
<evidence type="ECO:0000256" key="6">
    <source>
        <dbReference type="ARBA" id="ARBA00022840"/>
    </source>
</evidence>
<dbReference type="InterPro" id="IPR017441">
    <property type="entry name" value="Protein_kinase_ATP_BS"/>
</dbReference>
<feature type="compositionally biased region" description="Polar residues" evidence="10">
    <location>
        <begin position="318"/>
        <end position="333"/>
    </location>
</feature>
<dbReference type="PROSITE" id="PS50011">
    <property type="entry name" value="PROTEIN_KINASE_DOM"/>
    <property type="match status" value="1"/>
</dbReference>
<keyword evidence="3" id="KW-0808">Transferase</keyword>
<keyword evidence="11" id="KW-1133">Transmembrane helix</keyword>
<dbReference type="SMART" id="SM00220">
    <property type="entry name" value="S_TKc"/>
    <property type="match status" value="1"/>
</dbReference>
<keyword evidence="6 9" id="KW-0067">ATP-binding</keyword>
<keyword evidence="11" id="KW-0472">Membrane</keyword>
<dbReference type="PROSITE" id="PS00107">
    <property type="entry name" value="PROTEIN_KINASE_ATP"/>
    <property type="match status" value="1"/>
</dbReference>
<dbReference type="EMBL" id="WBKG01000005">
    <property type="protein sequence ID" value="KAB1989090.1"/>
    <property type="molecule type" value="Genomic_DNA"/>
</dbReference>
<evidence type="ECO:0000256" key="7">
    <source>
        <dbReference type="ARBA" id="ARBA00047899"/>
    </source>
</evidence>
<evidence type="ECO:0000256" key="11">
    <source>
        <dbReference type="SAM" id="Phobius"/>
    </source>
</evidence>
<evidence type="ECO:0000256" key="2">
    <source>
        <dbReference type="ARBA" id="ARBA00022527"/>
    </source>
</evidence>
<dbReference type="GO" id="GO:0005524">
    <property type="term" value="F:ATP binding"/>
    <property type="evidence" value="ECO:0007669"/>
    <property type="project" value="UniProtKB-UniRule"/>
</dbReference>
<protein>
    <recommendedName>
        <fullName evidence="1">non-specific serine/threonine protein kinase</fullName>
        <ecNumber evidence="1">2.7.11.1</ecNumber>
    </recommendedName>
</protein>
<dbReference type="PANTHER" id="PTHR43289">
    <property type="entry name" value="MITOGEN-ACTIVATED PROTEIN KINASE KINASE KINASE 20-RELATED"/>
    <property type="match status" value="1"/>
</dbReference>
<dbReference type="Gene3D" id="1.10.510.10">
    <property type="entry name" value="Transferase(Phosphotransferase) domain 1"/>
    <property type="match status" value="1"/>
</dbReference>
<keyword evidence="4 9" id="KW-0547">Nucleotide-binding</keyword>
<evidence type="ECO:0000256" key="3">
    <source>
        <dbReference type="ARBA" id="ARBA00022679"/>
    </source>
</evidence>
<dbReference type="EC" id="2.7.11.1" evidence="1"/>
<dbReference type="Proteomes" id="UP000442990">
    <property type="component" value="Unassembled WGS sequence"/>
</dbReference>
<dbReference type="FunFam" id="1.10.510.10:FF:000021">
    <property type="entry name" value="Serine/threonine protein kinase"/>
    <property type="match status" value="1"/>
</dbReference>
<evidence type="ECO:0000256" key="4">
    <source>
        <dbReference type="ARBA" id="ARBA00022741"/>
    </source>
</evidence>
<name>A0A7J5DK48_9ACTN</name>
<reference evidence="13 14" key="1">
    <citation type="submission" date="2019-09" db="EMBL/GenBank/DDBJ databases">
        <title>Isolation and identification of active actinomycetes.</title>
        <authorList>
            <person name="Yu Z."/>
            <person name="Han C."/>
            <person name="Yu B."/>
        </authorList>
    </citation>
    <scope>NUCLEOTIDE SEQUENCE [LARGE SCALE GENOMIC DNA]</scope>
    <source>
        <strain evidence="13 14">NEAU-H2</strain>
    </source>
</reference>
<dbReference type="PROSITE" id="PS00108">
    <property type="entry name" value="PROTEIN_KINASE_ST"/>
    <property type="match status" value="1"/>
</dbReference>
<evidence type="ECO:0000313" key="14">
    <source>
        <dbReference type="Proteomes" id="UP000442990"/>
    </source>
</evidence>
<evidence type="ECO:0000259" key="12">
    <source>
        <dbReference type="PROSITE" id="PS50011"/>
    </source>
</evidence>
<feature type="binding site" evidence="9">
    <location>
        <position position="49"/>
    </location>
    <ligand>
        <name>ATP</name>
        <dbReference type="ChEBI" id="CHEBI:30616"/>
    </ligand>
</feature>
<evidence type="ECO:0000256" key="5">
    <source>
        <dbReference type="ARBA" id="ARBA00022777"/>
    </source>
</evidence>
<dbReference type="Gene3D" id="3.30.200.20">
    <property type="entry name" value="Phosphorylase Kinase, domain 1"/>
    <property type="match status" value="1"/>
</dbReference>
<feature type="transmembrane region" description="Helical" evidence="11">
    <location>
        <begin position="353"/>
        <end position="373"/>
    </location>
</feature>
<evidence type="ECO:0000256" key="10">
    <source>
        <dbReference type="SAM" id="MobiDB-lite"/>
    </source>
</evidence>
<dbReference type="InterPro" id="IPR008271">
    <property type="entry name" value="Ser/Thr_kinase_AS"/>
</dbReference>
<feature type="transmembrane region" description="Helical" evidence="11">
    <location>
        <begin position="415"/>
        <end position="436"/>
    </location>
</feature>
<accession>A0A7J5DK48</accession>
<dbReference type="InterPro" id="IPR000719">
    <property type="entry name" value="Prot_kinase_dom"/>
</dbReference>
<sequence>MIGVVGDAWGPGTTLAGGRYRIDAKLGSGGMAEVFRAYDTKLARTVALKVMLADLSSDDGYPARFRREAQAMAAISHPQVVAVHDMGDEPVPYIVMELVEGRSLADLLAARRHLPVTQALDLASQVLAGLAVAHAQGLVHRDIKPGNVLLAADGTAKVADFGIARAAEGTGTILTRTGLMIGTPHFMSPEQVLGRSGIDPRSDLYSVGVMLFQMLTGRLPFEADSGYSIGYLHLTAPPPTLASLGVAAGPVVEAALARALAKDPDQRYPDAESMRAALREPAPAPPPPPQPAFGPPQRPAFGPPQQSAFGPPQAAFGPSQQITLGPSQQTTFVPPQPPRSPGNKAPRGPVSRVCRLVLALALLPLMGLMISQIDSQESTKWVPGIGLLVSPVLGLWLSCSAVTRRGGRLSKGIKISATVGIVFYGALILILLIGAMNDLS</sequence>
<organism evidence="13 14">
    <name type="scientific">Streptomyces triticiradicis</name>
    <dbReference type="NCBI Taxonomy" id="2651189"/>
    <lineage>
        <taxon>Bacteria</taxon>
        <taxon>Bacillati</taxon>
        <taxon>Actinomycetota</taxon>
        <taxon>Actinomycetes</taxon>
        <taxon>Kitasatosporales</taxon>
        <taxon>Streptomycetaceae</taxon>
        <taxon>Streptomyces</taxon>
    </lineage>
</organism>
<comment type="catalytic activity">
    <reaction evidence="8">
        <text>L-seryl-[protein] + ATP = O-phospho-L-seryl-[protein] + ADP + H(+)</text>
        <dbReference type="Rhea" id="RHEA:17989"/>
        <dbReference type="Rhea" id="RHEA-COMP:9863"/>
        <dbReference type="Rhea" id="RHEA-COMP:11604"/>
        <dbReference type="ChEBI" id="CHEBI:15378"/>
        <dbReference type="ChEBI" id="CHEBI:29999"/>
        <dbReference type="ChEBI" id="CHEBI:30616"/>
        <dbReference type="ChEBI" id="CHEBI:83421"/>
        <dbReference type="ChEBI" id="CHEBI:456216"/>
        <dbReference type="EC" id="2.7.11.1"/>
    </reaction>
</comment>
<dbReference type="AlphaFoldDB" id="A0A7J5DK48"/>
<feature type="transmembrane region" description="Helical" evidence="11">
    <location>
        <begin position="385"/>
        <end position="403"/>
    </location>
</feature>
<keyword evidence="11" id="KW-0812">Transmembrane</keyword>
<dbReference type="GO" id="GO:0045717">
    <property type="term" value="P:negative regulation of fatty acid biosynthetic process"/>
    <property type="evidence" value="ECO:0007669"/>
    <property type="project" value="UniProtKB-ARBA"/>
</dbReference>
<dbReference type="FunFam" id="3.30.200.20:FF:000035">
    <property type="entry name" value="Serine/threonine protein kinase Stk1"/>
    <property type="match status" value="1"/>
</dbReference>